<dbReference type="FunFam" id="1.10.287.70:FF:000123">
    <property type="entry name" value="Potassium channel KAT3"/>
    <property type="match status" value="1"/>
</dbReference>
<name>A0AAV1AAT2_VICFA</name>
<evidence type="ECO:0000256" key="9">
    <source>
        <dbReference type="ARBA" id="ARBA00022989"/>
    </source>
</evidence>
<reference evidence="16 17" key="1">
    <citation type="submission" date="2023-01" db="EMBL/GenBank/DDBJ databases">
        <authorList>
            <person name="Kreplak J."/>
        </authorList>
    </citation>
    <scope>NUCLEOTIDE SEQUENCE [LARGE SCALE GENOMIC DNA]</scope>
</reference>
<dbReference type="GO" id="GO:0005249">
    <property type="term" value="F:voltage-gated potassium channel activity"/>
    <property type="evidence" value="ECO:0007669"/>
    <property type="project" value="UniProtKB-UniRule"/>
</dbReference>
<dbReference type="InterPro" id="IPR018490">
    <property type="entry name" value="cNMP-bd_dom_sf"/>
</dbReference>
<dbReference type="Gene3D" id="2.60.120.10">
    <property type="entry name" value="Jelly Rolls"/>
    <property type="match status" value="1"/>
</dbReference>
<evidence type="ECO:0000256" key="1">
    <source>
        <dbReference type="ARBA" id="ARBA00004141"/>
    </source>
</evidence>
<keyword evidence="8 13" id="KW-0630">Potassium</keyword>
<feature type="transmembrane region" description="Helical" evidence="13">
    <location>
        <begin position="278"/>
        <end position="300"/>
    </location>
</feature>
<protein>
    <recommendedName>
        <fullName evidence="13">Potassium channel</fullName>
    </recommendedName>
</protein>
<evidence type="ECO:0000313" key="16">
    <source>
        <dbReference type="EMBL" id="CAI8607041.1"/>
    </source>
</evidence>
<dbReference type="Pfam" id="PF11834">
    <property type="entry name" value="KHA"/>
    <property type="match status" value="1"/>
</dbReference>
<comment type="subcellular location">
    <subcellularLocation>
        <location evidence="1 13">Membrane</location>
        <topology evidence="1 13">Multi-pass membrane protein</topology>
    </subcellularLocation>
</comment>
<dbReference type="PANTHER" id="PTHR45743:SF6">
    <property type="entry name" value="POTASSIUM CHANNEL KAT2"/>
    <property type="match status" value="1"/>
</dbReference>
<dbReference type="GO" id="GO:0034702">
    <property type="term" value="C:monoatomic ion channel complex"/>
    <property type="evidence" value="ECO:0007669"/>
    <property type="project" value="UniProtKB-KW"/>
</dbReference>
<evidence type="ECO:0000256" key="11">
    <source>
        <dbReference type="ARBA" id="ARBA00023136"/>
    </source>
</evidence>
<evidence type="ECO:0000259" key="14">
    <source>
        <dbReference type="PROSITE" id="PS50042"/>
    </source>
</evidence>
<dbReference type="PANTHER" id="PTHR45743">
    <property type="entry name" value="POTASSIUM CHANNEL AKT1"/>
    <property type="match status" value="1"/>
</dbReference>
<keyword evidence="7 13" id="KW-0851">Voltage-gated channel</keyword>
<accession>A0AAV1AAT2</accession>
<feature type="transmembrane region" description="Helical" evidence="13">
    <location>
        <begin position="65"/>
        <end position="84"/>
    </location>
</feature>
<evidence type="ECO:0000256" key="2">
    <source>
        <dbReference type="ARBA" id="ARBA00007929"/>
    </source>
</evidence>
<dbReference type="Gene3D" id="1.10.287.630">
    <property type="entry name" value="Helix hairpin bin"/>
    <property type="match status" value="1"/>
</dbReference>
<keyword evidence="3 13" id="KW-0813">Transport</keyword>
<keyword evidence="9 13" id="KW-1133">Transmembrane helix</keyword>
<evidence type="ECO:0000256" key="6">
    <source>
        <dbReference type="ARBA" id="ARBA00022826"/>
    </source>
</evidence>
<dbReference type="PROSITE" id="PS50042">
    <property type="entry name" value="CNMP_BINDING_3"/>
    <property type="match status" value="1"/>
</dbReference>
<comment type="domain">
    <text evidence="13">The segment S4 is probably the voltage-sensor and is characterized by a series of positively charged amino acids. The pore-forming region H5 is enclosed by the transmembrane segments S5 and S6 in the Shaker-type (1P/6TM) and contains the GYGD signature motif which seems to be involved in potassium selectivity.</text>
</comment>
<dbReference type="PROSITE" id="PS51490">
    <property type="entry name" value="KHA"/>
    <property type="match status" value="1"/>
</dbReference>
<evidence type="ECO:0000256" key="4">
    <source>
        <dbReference type="ARBA" id="ARBA00022538"/>
    </source>
</evidence>
<dbReference type="Proteomes" id="UP001157006">
    <property type="component" value="Chromosome 4"/>
</dbReference>
<comment type="domain">
    <text evidence="13">The KHA domain (rich in hydrophobic and acidic residues) present in the C-terminal part is likely to be important for tetramerization.</text>
</comment>
<dbReference type="Pfam" id="PF00520">
    <property type="entry name" value="Ion_trans"/>
    <property type="match status" value="1"/>
</dbReference>
<dbReference type="PRINTS" id="PR01463">
    <property type="entry name" value="EAGCHANLFMLY"/>
</dbReference>
<keyword evidence="10 13" id="KW-0406">Ion transport</keyword>
<evidence type="ECO:0000256" key="12">
    <source>
        <dbReference type="ARBA" id="ARBA00023303"/>
    </source>
</evidence>
<feature type="transmembrane region" description="Helical" evidence="13">
    <location>
        <begin position="194"/>
        <end position="220"/>
    </location>
</feature>
<dbReference type="InterPro" id="IPR045319">
    <property type="entry name" value="KAT/AKT"/>
</dbReference>
<dbReference type="InterPro" id="IPR021789">
    <property type="entry name" value="KHA_dom"/>
</dbReference>
<keyword evidence="4 13" id="KW-0633">Potassium transport</keyword>
<evidence type="ECO:0000256" key="13">
    <source>
        <dbReference type="RuleBase" id="RU369015"/>
    </source>
</evidence>
<sequence>MSLSCIKTFFKRFWVVDEFHTGIFPYGSFLSTDILPSLGGINPETRLKKHLISPYNPKYRAWEKWLVVLVIYSAWICPFHFAFLPDNHPTLLIIDNIVNAFFAIDIVLTFFVAYLDHHSNLLVDDPNKIAVRYLCTWFIFDVSSTVPLQAIISMFTKHSGAIGFKFLNILRLWRLRRVSSYFARLEKDIRFSYFWTRCIKLIAVTLFAIHCAGCVIYLIADRHSDSTHTWIGSVYPNFKETSIWDRYVTSIYWAIVTLTTTGYGDLHPVNPKEMLFDIFFMLFNLGLDAYIIGNITNLVLQWTSHTRTFRDTVKAASEFVTRNHLPRDIQHQILSHLSLKFKSDKLKQQETINSMPKAIRAAISHHLFYPVVQKSYLFQQVSHDFLFQLITEMEAEYFPPKEYVILQNESPTDLYMLVSGSVELIHTVYSYEQVLKKENVGDTFGEIGVLYNRRQPYSVRSRELSQILKLSRTSLMNVIQANPEAAQLIMTNLFMRLKAEKDFKYPPICPKLALHDMLHGNNTKENPCFASTNVSPGEAMLYDMISDIDENQQEKEANEKRLNRVRWKQKSQDDEQQNMTHHEYEYGTSNHSISRKQANNKRVIIHYLGQDGIALLPKGGKLIILPDSIEELLEIAGKKFGMPKPNIIKSAEDAEIDDLCVIRDKDHLFFLCNHKEVLS</sequence>
<dbReference type="AlphaFoldDB" id="A0AAV1AAT2"/>
<keyword evidence="6 13" id="KW-0631">Potassium channel</keyword>
<dbReference type="SMART" id="SM00100">
    <property type="entry name" value="cNMP"/>
    <property type="match status" value="1"/>
</dbReference>
<dbReference type="CDD" id="cd00038">
    <property type="entry name" value="CAP_ED"/>
    <property type="match status" value="1"/>
</dbReference>
<feature type="domain" description="Cyclic nucleotide-binding" evidence="14">
    <location>
        <begin position="377"/>
        <end position="496"/>
    </location>
</feature>
<keyword evidence="5 13" id="KW-0812">Transmembrane</keyword>
<keyword evidence="12 13" id="KW-0407">Ion channel</keyword>
<evidence type="ECO:0000256" key="10">
    <source>
        <dbReference type="ARBA" id="ARBA00023065"/>
    </source>
</evidence>
<comment type="caution">
    <text evidence="13">Lacks conserved residue(s) required for the propagation of feature annotation.</text>
</comment>
<evidence type="ECO:0000256" key="8">
    <source>
        <dbReference type="ARBA" id="ARBA00022958"/>
    </source>
</evidence>
<dbReference type="EMBL" id="OX451739">
    <property type="protein sequence ID" value="CAI8607041.1"/>
    <property type="molecule type" value="Genomic_DNA"/>
</dbReference>
<dbReference type="InterPro" id="IPR005821">
    <property type="entry name" value="Ion_trans_dom"/>
</dbReference>
<dbReference type="InterPro" id="IPR003938">
    <property type="entry name" value="K_chnl_volt-dep_EAG/ELK/ERG"/>
</dbReference>
<evidence type="ECO:0000256" key="7">
    <source>
        <dbReference type="ARBA" id="ARBA00022882"/>
    </source>
</evidence>
<keyword evidence="11 13" id="KW-0472">Membrane</keyword>
<dbReference type="SUPFAM" id="SSF81324">
    <property type="entry name" value="Voltage-gated potassium channels"/>
    <property type="match status" value="1"/>
</dbReference>
<dbReference type="InterPro" id="IPR000595">
    <property type="entry name" value="cNMP-bd_dom"/>
</dbReference>
<proteinExistence type="inferred from homology"/>
<dbReference type="Gene3D" id="1.10.287.70">
    <property type="match status" value="1"/>
</dbReference>
<evidence type="ECO:0000256" key="3">
    <source>
        <dbReference type="ARBA" id="ARBA00022448"/>
    </source>
</evidence>
<comment type="function">
    <text evidence="13">Potassium channel.</text>
</comment>
<evidence type="ECO:0000256" key="5">
    <source>
        <dbReference type="ARBA" id="ARBA00022692"/>
    </source>
</evidence>
<feature type="domain" description="KHA" evidence="15">
    <location>
        <begin position="602"/>
        <end position="679"/>
    </location>
</feature>
<dbReference type="FunFam" id="2.60.120.10:FF:000074">
    <property type="entry name" value="Potassium channel KAT2"/>
    <property type="match status" value="1"/>
</dbReference>
<organism evidence="16 17">
    <name type="scientific">Vicia faba</name>
    <name type="common">Broad bean</name>
    <name type="synonym">Faba vulgaris</name>
    <dbReference type="NCBI Taxonomy" id="3906"/>
    <lineage>
        <taxon>Eukaryota</taxon>
        <taxon>Viridiplantae</taxon>
        <taxon>Streptophyta</taxon>
        <taxon>Embryophyta</taxon>
        <taxon>Tracheophyta</taxon>
        <taxon>Spermatophyta</taxon>
        <taxon>Magnoliopsida</taxon>
        <taxon>eudicotyledons</taxon>
        <taxon>Gunneridae</taxon>
        <taxon>Pentapetalae</taxon>
        <taxon>rosids</taxon>
        <taxon>fabids</taxon>
        <taxon>Fabales</taxon>
        <taxon>Fabaceae</taxon>
        <taxon>Papilionoideae</taxon>
        <taxon>50 kb inversion clade</taxon>
        <taxon>NPAAA clade</taxon>
        <taxon>Hologalegina</taxon>
        <taxon>IRL clade</taxon>
        <taxon>Fabeae</taxon>
        <taxon>Vicia</taxon>
    </lineage>
</organism>
<dbReference type="InterPro" id="IPR014710">
    <property type="entry name" value="RmlC-like_jellyroll"/>
</dbReference>
<comment type="similarity">
    <text evidence="2 13">Belongs to the potassium channel family. Plant (TC 1.A.1.4) subfamily.</text>
</comment>
<keyword evidence="17" id="KW-1185">Reference proteome</keyword>
<gene>
    <name evidence="16" type="ORF">VFH_IV019440</name>
</gene>
<feature type="transmembrane region" description="Helical" evidence="13">
    <location>
        <begin position="96"/>
        <end position="115"/>
    </location>
</feature>
<comment type="subunit">
    <text evidence="13">The potassium channel is composed of a homo- or heterotetrameric complex of pore-forming subunits.</text>
</comment>
<dbReference type="Pfam" id="PF00027">
    <property type="entry name" value="cNMP_binding"/>
    <property type="match status" value="1"/>
</dbReference>
<evidence type="ECO:0000313" key="17">
    <source>
        <dbReference type="Proteomes" id="UP001157006"/>
    </source>
</evidence>
<dbReference type="SUPFAM" id="SSF51206">
    <property type="entry name" value="cAMP-binding domain-like"/>
    <property type="match status" value="1"/>
</dbReference>
<evidence type="ECO:0000259" key="15">
    <source>
        <dbReference type="PROSITE" id="PS51490"/>
    </source>
</evidence>